<feature type="compositionally biased region" description="Low complexity" evidence="2">
    <location>
        <begin position="432"/>
        <end position="442"/>
    </location>
</feature>
<dbReference type="GeneID" id="20808164"/>
<feature type="compositionally biased region" description="Polar residues" evidence="2">
    <location>
        <begin position="759"/>
        <end position="773"/>
    </location>
</feature>
<dbReference type="AlphaFoldDB" id="W4GLV9"/>
<feature type="region of interest" description="Disordered" evidence="2">
    <location>
        <begin position="422"/>
        <end position="474"/>
    </location>
</feature>
<protein>
    <submittedName>
        <fullName evidence="3">Uncharacterized protein</fullName>
    </submittedName>
</protein>
<feature type="region of interest" description="Disordered" evidence="2">
    <location>
        <begin position="1066"/>
        <end position="1087"/>
    </location>
</feature>
<dbReference type="STRING" id="112090.W4GLV9"/>
<dbReference type="VEuPathDB" id="FungiDB:H257_06168"/>
<evidence type="ECO:0000313" key="3">
    <source>
        <dbReference type="EMBL" id="ETV80647.1"/>
    </source>
</evidence>
<proteinExistence type="predicted"/>
<gene>
    <name evidence="3" type="ORF">H257_06168</name>
</gene>
<feature type="region of interest" description="Disordered" evidence="2">
    <location>
        <begin position="958"/>
        <end position="981"/>
    </location>
</feature>
<feature type="region of interest" description="Disordered" evidence="2">
    <location>
        <begin position="283"/>
        <end position="305"/>
    </location>
</feature>
<sequence>MHEDLKAHLAELKSRQKTLTARRIALEKKQNLRDSTMAEFSAAYADMLRRKLRACKQHQLESKKRNHRLVSDLLEYQKQHFGSSSSSSPMFVGRASAMALVKAKQSFADQVEVVYPAWQEQVQHTKLQRLRQLEQEKLEIEHRRVLAKQSFDKEQALEMLLQQAAQDISFAATIERNEVYQRQLFRQQKVKEAEDMDYIIQARADQERRRLEDEHLKALESSQLVDQYASLAQKYTPFQLEIPPPSALPAYSALSRQSSCPDDVNQPFRAFAYDTAPAVPVAALESPPHRPEPSDKASQDEPSPLLTPQFAYVPIPQTSQMPIVCPPQACQNRVAPSWELEQSVAHPMEAVPRRSITPPLCYDTPPPVSTPIPITSPRAQAAEVAAPIDSPHVTSVVAPPLPPSVAPNATTKMTAALCARPTQEVAPPPKIQPTQDIPPTTTGASRHNGEQTLSSVTSTKEEGDSRQGEDDTNDSILADYYHMTTDALDTRMAHDALTITQTPSMPPVVASPLPSGKDVEPSPRVKTWSAAPLEQAIPSTPQVTATSMSSVDGAAFVPTSMSESIEKPTMIETPMLPSPQFVHGEENEVLSIEVVEVVNTSLDGFGGTSPVEEKRPVPEDTAPPPPTLADPSIIGVAVTVIDDLSKQIFISGAEDSNESSSLLDTTRSLSTNVMAQEVDTMTLGMRLSIDESFEMSESMISAHSPHAPNVVGESATSADIMSPPQNSTGEPPLAAAVDILMLDGMSLSPEKPIPRMTSAFPSQPNNLNESTEGPTIDDDGEYDDGSYVTATFKLTVNERLTVLQTLILRIEETTKEGEQVSAAIEASIEVKAKLDLLKVAMGGRKAQIGFFGGDVCFALLVDICRDVAPYLFPERIFEGKMTEQKLLKEYKACREKELEYWKLLSSHFKQLVAHGAMTAPDLVDMFVDIFLIHLTHDSRSTRKLRDFLSGYVGSAGNPQATALKPSPQESAKPVETPKESKLNQAKSVLDLAFMHQTDASPPTKPSAFDKGLKLSKSPTIAGRVSGGLGQRVLRGVSLDEISEFDDDDDVDLNKFMGTAVKAKPALTKAYSTTKEKPPKDDDFDQDF</sequence>
<evidence type="ECO:0000256" key="2">
    <source>
        <dbReference type="SAM" id="MobiDB-lite"/>
    </source>
</evidence>
<reference evidence="3" key="1">
    <citation type="submission" date="2013-12" db="EMBL/GenBank/DDBJ databases">
        <title>The Genome Sequence of Aphanomyces astaci APO3.</title>
        <authorList>
            <consortium name="The Broad Institute Genomics Platform"/>
            <person name="Russ C."/>
            <person name="Tyler B."/>
            <person name="van West P."/>
            <person name="Dieguez-Uribeondo J."/>
            <person name="Young S.K."/>
            <person name="Zeng Q."/>
            <person name="Gargeya S."/>
            <person name="Fitzgerald M."/>
            <person name="Abouelleil A."/>
            <person name="Alvarado L."/>
            <person name="Chapman S.B."/>
            <person name="Gainer-Dewar J."/>
            <person name="Goldberg J."/>
            <person name="Griggs A."/>
            <person name="Gujja S."/>
            <person name="Hansen M."/>
            <person name="Howarth C."/>
            <person name="Imamovic A."/>
            <person name="Ireland A."/>
            <person name="Larimer J."/>
            <person name="McCowan C."/>
            <person name="Murphy C."/>
            <person name="Pearson M."/>
            <person name="Poon T.W."/>
            <person name="Priest M."/>
            <person name="Roberts A."/>
            <person name="Saif S."/>
            <person name="Shea T."/>
            <person name="Sykes S."/>
            <person name="Wortman J."/>
            <person name="Nusbaum C."/>
            <person name="Birren B."/>
        </authorList>
    </citation>
    <scope>NUCLEOTIDE SEQUENCE [LARGE SCALE GENOMIC DNA]</scope>
    <source>
        <strain evidence="3">APO3</strain>
    </source>
</reference>
<organism evidence="3">
    <name type="scientific">Aphanomyces astaci</name>
    <name type="common">Crayfish plague agent</name>
    <dbReference type="NCBI Taxonomy" id="112090"/>
    <lineage>
        <taxon>Eukaryota</taxon>
        <taxon>Sar</taxon>
        <taxon>Stramenopiles</taxon>
        <taxon>Oomycota</taxon>
        <taxon>Saprolegniomycetes</taxon>
        <taxon>Saprolegniales</taxon>
        <taxon>Verrucalvaceae</taxon>
        <taxon>Aphanomyces</taxon>
    </lineage>
</organism>
<evidence type="ECO:0000256" key="1">
    <source>
        <dbReference type="SAM" id="Coils"/>
    </source>
</evidence>
<feature type="coiled-coil region" evidence="1">
    <location>
        <begin position="2"/>
        <end position="29"/>
    </location>
</feature>
<name>W4GLV9_APHAT</name>
<dbReference type="EMBL" id="KI913125">
    <property type="protein sequence ID" value="ETV80647.1"/>
    <property type="molecule type" value="Genomic_DNA"/>
</dbReference>
<feature type="compositionally biased region" description="Basic and acidic residues" evidence="2">
    <location>
        <begin position="459"/>
        <end position="469"/>
    </location>
</feature>
<feature type="region of interest" description="Disordered" evidence="2">
    <location>
        <begin position="604"/>
        <end position="630"/>
    </location>
</feature>
<feature type="region of interest" description="Disordered" evidence="2">
    <location>
        <begin position="503"/>
        <end position="524"/>
    </location>
</feature>
<feature type="region of interest" description="Disordered" evidence="2">
    <location>
        <begin position="759"/>
        <end position="781"/>
    </location>
</feature>
<dbReference type="RefSeq" id="XP_009829594.1">
    <property type="nucleotide sequence ID" value="XM_009831292.1"/>
</dbReference>
<accession>W4GLV9</accession>
<keyword evidence="1" id="KW-0175">Coiled coil</keyword>
<dbReference type="OrthoDB" id="75687at2759"/>
<feature type="compositionally biased region" description="Basic and acidic residues" evidence="2">
    <location>
        <begin position="287"/>
        <end position="299"/>
    </location>
</feature>